<accession>A0A0G4PBC2</accession>
<evidence type="ECO:0000313" key="1">
    <source>
        <dbReference type="EMBL" id="CRL23590.1"/>
    </source>
</evidence>
<name>A0A0G4PBC2_PENC3</name>
<reference evidence="1 2" key="1">
    <citation type="journal article" date="2014" name="Nat. Commun.">
        <title>Multiple recent horizontal transfers of a large genomic region in cheese making fungi.</title>
        <authorList>
            <person name="Cheeseman K."/>
            <person name="Ropars J."/>
            <person name="Renault P."/>
            <person name="Dupont J."/>
            <person name="Gouzy J."/>
            <person name="Branca A."/>
            <person name="Abraham A.L."/>
            <person name="Ceppi M."/>
            <person name="Conseiller E."/>
            <person name="Debuchy R."/>
            <person name="Malagnac F."/>
            <person name="Goarin A."/>
            <person name="Silar P."/>
            <person name="Lacoste S."/>
            <person name="Sallet E."/>
            <person name="Bensimon A."/>
            <person name="Giraud T."/>
            <person name="Brygoo Y."/>
        </authorList>
    </citation>
    <scope>NUCLEOTIDE SEQUENCE [LARGE SCALE GENOMIC DNA]</scope>
    <source>
        <strain evidence="2">FM 013</strain>
    </source>
</reference>
<evidence type="ECO:0000313" key="2">
    <source>
        <dbReference type="Proteomes" id="UP000053732"/>
    </source>
</evidence>
<dbReference type="EMBL" id="HG793143">
    <property type="protein sequence ID" value="CRL23590.1"/>
    <property type="molecule type" value="Genomic_DNA"/>
</dbReference>
<dbReference type="AlphaFoldDB" id="A0A0G4PBC2"/>
<protein>
    <submittedName>
        <fullName evidence="1">Str. FM013</fullName>
    </submittedName>
</protein>
<sequence>MIDGSPQTRELAGQPFVLPDGDTQAVRECLHPSVNSFLGLTYSPEPGFFYWVNDISMEVVDGFFPDLDAVSIPECCIHSVLTRVQTPRFKAIAPGLEVPHDTVAFTTR</sequence>
<gene>
    <name evidence="1" type="ORF">PCAMFM013_S010g000028</name>
</gene>
<organism evidence="1 2">
    <name type="scientific">Penicillium camemberti (strain FM 013)</name>
    <dbReference type="NCBI Taxonomy" id="1429867"/>
    <lineage>
        <taxon>Eukaryota</taxon>
        <taxon>Fungi</taxon>
        <taxon>Dikarya</taxon>
        <taxon>Ascomycota</taxon>
        <taxon>Pezizomycotina</taxon>
        <taxon>Eurotiomycetes</taxon>
        <taxon>Eurotiomycetidae</taxon>
        <taxon>Eurotiales</taxon>
        <taxon>Aspergillaceae</taxon>
        <taxon>Penicillium</taxon>
    </lineage>
</organism>
<keyword evidence="2" id="KW-1185">Reference proteome</keyword>
<dbReference type="Proteomes" id="UP000053732">
    <property type="component" value="Unassembled WGS sequence"/>
</dbReference>
<proteinExistence type="predicted"/>
<dbReference type="STRING" id="1429867.A0A0G4PBC2"/>